<dbReference type="Pfam" id="PF00557">
    <property type="entry name" value="Peptidase_M24"/>
    <property type="match status" value="1"/>
</dbReference>
<dbReference type="InterPro" id="IPR000994">
    <property type="entry name" value="Pept_M24"/>
</dbReference>
<dbReference type="PANTHER" id="PTHR43330:SF27">
    <property type="entry name" value="METHIONINE AMINOPEPTIDASE"/>
    <property type="match status" value="1"/>
</dbReference>
<name>A0A2X2DZH7_PSELU</name>
<dbReference type="RefSeq" id="WP_112297472.1">
    <property type="nucleotide sequence ID" value="NZ_UAUF01000002.1"/>
</dbReference>
<evidence type="ECO:0000313" key="3">
    <source>
        <dbReference type="Proteomes" id="UP000250443"/>
    </source>
</evidence>
<evidence type="ECO:0000313" key="2">
    <source>
        <dbReference type="EMBL" id="SPZ00000.1"/>
    </source>
</evidence>
<keyword evidence="2" id="KW-0645">Protease</keyword>
<dbReference type="GO" id="GO:0070006">
    <property type="term" value="F:metalloaminopeptidase activity"/>
    <property type="evidence" value="ECO:0007669"/>
    <property type="project" value="TreeGrafter"/>
</dbReference>
<sequence length="293" mass="32167">MEHIIKSVIFGLISWSCSLLANADSSLLDRYATSNAALANHIANLPDDIILDEERRMGPKATLILRSLIPIISQKPSGVAIQTYLLQQFKAHDWQPVLVGYQGYPAAVPISIKDGVLNGLPKATSIPESTLVKVELVAASKQAYVAQAWTFPTEKATKEQLALLAVARKALSNGIKQIRHNAYFDDIGNAIGLVLDANNVQPIIEFCGYSMGKARIQPPEIITYHNNYPTGKRMQTGQVLNIYVVAKLGKRGIRISTENFFEAFTKDGSDSVVLSSMVEVKDDGYKMLTNYVD</sequence>
<dbReference type="InterPro" id="IPR036005">
    <property type="entry name" value="Creatinase/aminopeptidase-like"/>
</dbReference>
<keyword evidence="2" id="KW-0378">Hydrolase</keyword>
<accession>A0A2X2DZH7</accession>
<reference evidence="2 3" key="1">
    <citation type="submission" date="2018-06" db="EMBL/GenBank/DDBJ databases">
        <authorList>
            <consortium name="Pathogen Informatics"/>
            <person name="Doyle S."/>
        </authorList>
    </citation>
    <scope>NUCLEOTIDE SEQUENCE [LARGE SCALE GENOMIC DNA]</scope>
    <source>
        <strain evidence="2 3">NCTC11842</strain>
    </source>
</reference>
<dbReference type="EMBL" id="UAUF01000002">
    <property type="protein sequence ID" value="SPZ00000.1"/>
    <property type="molecule type" value="Genomic_DNA"/>
</dbReference>
<keyword evidence="2" id="KW-0031">Aminopeptidase</keyword>
<protein>
    <submittedName>
        <fullName evidence="2">Methionine aminopeptidase</fullName>
        <ecNumber evidence="2">3.4.11.18</ecNumber>
    </submittedName>
</protein>
<feature type="domain" description="Peptidase M24" evidence="1">
    <location>
        <begin position="86"/>
        <end position="256"/>
    </location>
</feature>
<dbReference type="SUPFAM" id="SSF55920">
    <property type="entry name" value="Creatinase/aminopeptidase"/>
    <property type="match status" value="1"/>
</dbReference>
<organism evidence="2 3">
    <name type="scientific">Pseudomonas luteola</name>
    <dbReference type="NCBI Taxonomy" id="47886"/>
    <lineage>
        <taxon>Bacteria</taxon>
        <taxon>Pseudomonadati</taxon>
        <taxon>Pseudomonadota</taxon>
        <taxon>Gammaproteobacteria</taxon>
        <taxon>Pseudomonadales</taxon>
        <taxon>Pseudomonadaceae</taxon>
        <taxon>Pseudomonas</taxon>
    </lineage>
</organism>
<evidence type="ECO:0000259" key="1">
    <source>
        <dbReference type="Pfam" id="PF00557"/>
    </source>
</evidence>
<gene>
    <name evidence="2" type="primary">map_1</name>
    <name evidence="2" type="ORF">NCTC11842_00145</name>
</gene>
<dbReference type="EC" id="3.4.11.18" evidence="2"/>
<dbReference type="Gene3D" id="3.90.230.10">
    <property type="entry name" value="Creatinase/methionine aminopeptidase superfamily"/>
    <property type="match status" value="1"/>
</dbReference>
<dbReference type="GO" id="GO:0005829">
    <property type="term" value="C:cytosol"/>
    <property type="evidence" value="ECO:0007669"/>
    <property type="project" value="TreeGrafter"/>
</dbReference>
<dbReference type="AlphaFoldDB" id="A0A2X2DZH7"/>
<dbReference type="Proteomes" id="UP000250443">
    <property type="component" value="Unassembled WGS sequence"/>
</dbReference>
<dbReference type="GO" id="GO:0004239">
    <property type="term" value="F:initiator methionyl aminopeptidase activity"/>
    <property type="evidence" value="ECO:0007669"/>
    <property type="project" value="UniProtKB-EC"/>
</dbReference>
<proteinExistence type="predicted"/>
<dbReference type="PANTHER" id="PTHR43330">
    <property type="entry name" value="METHIONINE AMINOPEPTIDASE"/>
    <property type="match status" value="1"/>
</dbReference>